<organism evidence="1 2">
    <name type="scientific">Roseateles oligotrophus</name>
    <dbReference type="NCBI Taxonomy" id="1769250"/>
    <lineage>
        <taxon>Bacteria</taxon>
        <taxon>Pseudomonadati</taxon>
        <taxon>Pseudomonadota</taxon>
        <taxon>Betaproteobacteria</taxon>
        <taxon>Burkholderiales</taxon>
        <taxon>Sphaerotilaceae</taxon>
        <taxon>Roseateles</taxon>
    </lineage>
</organism>
<protein>
    <submittedName>
        <fullName evidence="1">Putative nucleic acid-binding protein</fullName>
    </submittedName>
</protein>
<dbReference type="EMBL" id="JACHLP010000006">
    <property type="protein sequence ID" value="MBB4844512.1"/>
    <property type="molecule type" value="Genomic_DNA"/>
</dbReference>
<reference evidence="1 2" key="1">
    <citation type="submission" date="2020-08" db="EMBL/GenBank/DDBJ databases">
        <title>Functional genomics of gut bacteria from endangered species of beetles.</title>
        <authorList>
            <person name="Carlos-Shanley C."/>
        </authorList>
    </citation>
    <scope>NUCLEOTIDE SEQUENCE [LARGE SCALE GENOMIC DNA]</scope>
    <source>
        <strain evidence="1 2">S00239</strain>
    </source>
</reference>
<evidence type="ECO:0000313" key="1">
    <source>
        <dbReference type="EMBL" id="MBB4844512.1"/>
    </source>
</evidence>
<dbReference type="Proteomes" id="UP000562027">
    <property type="component" value="Unassembled WGS sequence"/>
</dbReference>
<evidence type="ECO:0000313" key="2">
    <source>
        <dbReference type="Proteomes" id="UP000562027"/>
    </source>
</evidence>
<comment type="caution">
    <text evidence="1">The sequence shown here is derived from an EMBL/GenBank/DDBJ whole genome shotgun (WGS) entry which is preliminary data.</text>
</comment>
<dbReference type="AlphaFoldDB" id="A0A840LCZ0"/>
<keyword evidence="2" id="KW-1185">Reference proteome</keyword>
<proteinExistence type="predicted"/>
<sequence>MVHAPRLVLDTNVLASAFLWGGVRIVSVSEALRIIDSV</sequence>
<name>A0A840LCZ0_9BURK</name>
<accession>A0A840LCZ0</accession>
<gene>
    <name evidence="1" type="ORF">HNP55_003056</name>
</gene>